<comment type="caution">
    <text evidence="2">The sequence shown here is derived from an EMBL/GenBank/DDBJ whole genome shotgun (WGS) entry which is preliminary data.</text>
</comment>
<evidence type="ECO:0000313" key="2">
    <source>
        <dbReference type="EMBL" id="MFD2570996.1"/>
    </source>
</evidence>
<accession>A0ABW5M4G3</accession>
<dbReference type="RefSeq" id="WP_381522152.1">
    <property type="nucleotide sequence ID" value="NZ_JBHULN010000005.1"/>
</dbReference>
<gene>
    <name evidence="2" type="ORF">ACFSUS_10150</name>
</gene>
<evidence type="ECO:0000256" key="1">
    <source>
        <dbReference type="SAM" id="SignalP"/>
    </source>
</evidence>
<feature type="chain" id="PRO_5045261913" description="Secretion system C-terminal sorting domain-containing protein" evidence="1">
    <location>
        <begin position="21"/>
        <end position="134"/>
    </location>
</feature>
<organism evidence="2 3">
    <name type="scientific">Spirosoma soli</name>
    <dbReference type="NCBI Taxonomy" id="1770529"/>
    <lineage>
        <taxon>Bacteria</taxon>
        <taxon>Pseudomonadati</taxon>
        <taxon>Bacteroidota</taxon>
        <taxon>Cytophagia</taxon>
        <taxon>Cytophagales</taxon>
        <taxon>Cytophagaceae</taxon>
        <taxon>Spirosoma</taxon>
    </lineage>
</organism>
<reference evidence="3" key="1">
    <citation type="journal article" date="2019" name="Int. J. Syst. Evol. Microbiol.">
        <title>The Global Catalogue of Microorganisms (GCM) 10K type strain sequencing project: providing services to taxonomists for standard genome sequencing and annotation.</title>
        <authorList>
            <consortium name="The Broad Institute Genomics Platform"/>
            <consortium name="The Broad Institute Genome Sequencing Center for Infectious Disease"/>
            <person name="Wu L."/>
            <person name="Ma J."/>
        </authorList>
    </citation>
    <scope>NUCLEOTIDE SEQUENCE [LARGE SCALE GENOMIC DNA]</scope>
    <source>
        <strain evidence="3">KCTC 42805</strain>
    </source>
</reference>
<feature type="signal peptide" evidence="1">
    <location>
        <begin position="1"/>
        <end position="20"/>
    </location>
</feature>
<evidence type="ECO:0008006" key="4">
    <source>
        <dbReference type="Google" id="ProtNLM"/>
    </source>
</evidence>
<keyword evidence="3" id="KW-1185">Reference proteome</keyword>
<keyword evidence="1" id="KW-0732">Signal</keyword>
<protein>
    <recommendedName>
        <fullName evidence="4">Secretion system C-terminal sorting domain-containing protein</fullName>
    </recommendedName>
</protein>
<dbReference type="EMBL" id="JBHULN010000005">
    <property type="protein sequence ID" value="MFD2570996.1"/>
    <property type="molecule type" value="Genomic_DNA"/>
</dbReference>
<sequence length="134" mass="14884">MSTFVKSLVVALSISSLTFAGGTGESGPRVPRPTKLAHYEMGVYLTKDKAKLRINVDKELGGQVYVQLYDKKGTQIFERIMNSAETEVRLSLNLTNLDTGDYTLKVTNGLEMMIRDIKVTNREPVVTTRSITVL</sequence>
<dbReference type="Proteomes" id="UP001597469">
    <property type="component" value="Unassembled WGS sequence"/>
</dbReference>
<name>A0ABW5M4G3_9BACT</name>
<proteinExistence type="predicted"/>
<evidence type="ECO:0000313" key="3">
    <source>
        <dbReference type="Proteomes" id="UP001597469"/>
    </source>
</evidence>